<reference evidence="1" key="1">
    <citation type="journal article" date="2016" name="Genome Announc.">
        <title>Draft Genome Sequence of Lactobacillus plantarum 2025.</title>
        <authorList>
            <person name="Karlyshev A.V."/>
            <person name="Khlebnikov V.C."/>
            <person name="Kosarev I.V."/>
            <person name="Abramov V.M."/>
        </authorList>
    </citation>
    <scope>NUCLEOTIDE SEQUENCE [LARGE SCALE GENOMIC DNA]</scope>
    <source>
        <strain evidence="1">2025</strain>
    </source>
</reference>
<evidence type="ECO:0000313" key="1">
    <source>
        <dbReference type="EMBL" id="KPL56231.1"/>
    </source>
</evidence>
<evidence type="ECO:0008006" key="2">
    <source>
        <dbReference type="Google" id="ProtNLM"/>
    </source>
</evidence>
<protein>
    <recommendedName>
        <fullName evidence="2">Prophage protein</fullName>
    </recommendedName>
</protein>
<name>A0A837NGU3_LACPN</name>
<sequence length="63" mass="7301">MKIKMVHADNMEELFAQVSEVDKAQDIDNELLDVEFDFIKVSDSKVIYCEALVYRTGDDDEEL</sequence>
<accession>A0A837NGU3</accession>
<dbReference type="RefSeq" id="WP_054519353.1">
    <property type="nucleotide sequence ID" value="NZ_CP076824.1"/>
</dbReference>
<proteinExistence type="predicted"/>
<organism evidence="1">
    <name type="scientific">Lactiplantibacillus plantarum 2025</name>
    <dbReference type="NCBI Taxonomy" id="1385856"/>
    <lineage>
        <taxon>Bacteria</taxon>
        <taxon>Bacillati</taxon>
        <taxon>Bacillota</taxon>
        <taxon>Bacilli</taxon>
        <taxon>Lactobacillales</taxon>
        <taxon>Lactobacillaceae</taxon>
        <taxon>Lactiplantibacillus</taxon>
    </lineage>
</organism>
<dbReference type="EMBL" id="AVFJ02000109">
    <property type="protein sequence ID" value="KPL56231.1"/>
    <property type="molecule type" value="Genomic_DNA"/>
</dbReference>
<gene>
    <name evidence="1" type="ORF">N876_0215085</name>
</gene>
<comment type="caution">
    <text evidence="1">The sequence shown here is derived from an EMBL/GenBank/DDBJ whole genome shotgun (WGS) entry which is preliminary data.</text>
</comment>
<dbReference type="AlphaFoldDB" id="A0A837NGU3"/>